<dbReference type="SMART" id="SM00388">
    <property type="entry name" value="HisKA"/>
    <property type="match status" value="1"/>
</dbReference>
<evidence type="ECO:0000259" key="13">
    <source>
        <dbReference type="PROSITE" id="PS50109"/>
    </source>
</evidence>
<organism evidence="14">
    <name type="scientific">Oscillatoriales cyanobacterium SpSt-418</name>
    <dbReference type="NCBI Taxonomy" id="2282169"/>
    <lineage>
        <taxon>Bacteria</taxon>
        <taxon>Bacillati</taxon>
        <taxon>Cyanobacteriota</taxon>
        <taxon>Cyanophyceae</taxon>
        <taxon>Oscillatoriophycideae</taxon>
        <taxon>Oscillatoriales</taxon>
    </lineage>
</organism>
<evidence type="ECO:0000256" key="1">
    <source>
        <dbReference type="ARBA" id="ARBA00000085"/>
    </source>
</evidence>
<proteinExistence type="predicted"/>
<evidence type="ECO:0000256" key="2">
    <source>
        <dbReference type="ARBA" id="ARBA00004236"/>
    </source>
</evidence>
<keyword evidence="11 12" id="KW-0472">Membrane</keyword>
<dbReference type="NCBIfam" id="NF041735">
    <property type="entry name" value="hist_kin_RppB"/>
    <property type="match status" value="1"/>
</dbReference>
<keyword evidence="4" id="KW-1003">Cell membrane</keyword>
<dbReference type="Pfam" id="PF00512">
    <property type="entry name" value="HisKA"/>
    <property type="match status" value="1"/>
</dbReference>
<evidence type="ECO:0000256" key="5">
    <source>
        <dbReference type="ARBA" id="ARBA00022553"/>
    </source>
</evidence>
<dbReference type="PANTHER" id="PTHR45453">
    <property type="entry name" value="PHOSPHATE REGULON SENSOR PROTEIN PHOR"/>
    <property type="match status" value="1"/>
</dbReference>
<dbReference type="InterPro" id="IPR036890">
    <property type="entry name" value="HATPase_C_sf"/>
</dbReference>
<dbReference type="GO" id="GO:0000155">
    <property type="term" value="F:phosphorelay sensor kinase activity"/>
    <property type="evidence" value="ECO:0007669"/>
    <property type="project" value="InterPro"/>
</dbReference>
<dbReference type="InterPro" id="IPR049835">
    <property type="entry name" value="RppB"/>
</dbReference>
<evidence type="ECO:0000256" key="4">
    <source>
        <dbReference type="ARBA" id="ARBA00022475"/>
    </source>
</evidence>
<comment type="catalytic activity">
    <reaction evidence="1">
        <text>ATP + protein L-histidine = ADP + protein N-phospho-L-histidine.</text>
        <dbReference type="EC" id="2.7.13.3"/>
    </reaction>
</comment>
<evidence type="ECO:0000256" key="6">
    <source>
        <dbReference type="ARBA" id="ARBA00022679"/>
    </source>
</evidence>
<accession>A0A7C3KJD7</accession>
<gene>
    <name evidence="14" type="ORF">ENR64_26800</name>
</gene>
<dbReference type="FunFam" id="3.30.565.10:FF:000023">
    <property type="entry name" value="PAS domain-containing sensor histidine kinase"/>
    <property type="match status" value="1"/>
</dbReference>
<dbReference type="InterPro" id="IPR003661">
    <property type="entry name" value="HisK_dim/P_dom"/>
</dbReference>
<dbReference type="GO" id="GO:0005524">
    <property type="term" value="F:ATP binding"/>
    <property type="evidence" value="ECO:0007669"/>
    <property type="project" value="UniProtKB-KW"/>
</dbReference>
<protein>
    <recommendedName>
        <fullName evidence="3">histidine kinase</fullName>
        <ecNumber evidence="3">2.7.13.3</ecNumber>
    </recommendedName>
</protein>
<sequence>MNKNRLFNLTRLRLTGYYVGVMGLILSLCGAAFYSMMAEAHWHALHRELESVAGTLHDGLEPNLKQPGTINPSVQKIIPELCLAGVTCVANETQTHRHVLGAVQQEGYYARFLTQSGQVVATVGQQPDQLPFVGGDELWQTLTDRQGRRYHHISLLLKTSGRQPWGYLQVGRSLQSFDEHLATTRLLLLLGLPVTMLLVTGASWWLAGLAMRPVYQSYRQIQQFTGDAAHELRTPLAATKATIESALEADPLTAAEARSTLQTIERQNNRLIQLVQDLLLLSRMDLQMLPLKSQTVKLNALISDIVDEFEALAIASGLQLETEIGIQQPVVLVGDEEQLYRLIANLVTNAIQYTPKGGLIVIRLSTTQEYAIIQVQDTGIGIPEAEQTQIFDRFYRVNSDRSRHTGGAGLGLAIAQAITQAHRGSLRVQSTLNQGSTFTLALPLTRSVAFYGN</sequence>
<evidence type="ECO:0000313" key="14">
    <source>
        <dbReference type="EMBL" id="HFN01289.1"/>
    </source>
</evidence>
<dbReference type="PROSITE" id="PS50109">
    <property type="entry name" value="HIS_KIN"/>
    <property type="match status" value="1"/>
</dbReference>
<feature type="transmembrane region" description="Helical" evidence="12">
    <location>
        <begin position="186"/>
        <end position="207"/>
    </location>
</feature>
<dbReference type="PANTHER" id="PTHR45453:SF1">
    <property type="entry name" value="PHOSPHATE REGULON SENSOR PROTEIN PHOR"/>
    <property type="match status" value="1"/>
</dbReference>
<evidence type="ECO:0000256" key="7">
    <source>
        <dbReference type="ARBA" id="ARBA00022741"/>
    </source>
</evidence>
<dbReference type="Pfam" id="PF02518">
    <property type="entry name" value="HATPase_c"/>
    <property type="match status" value="1"/>
</dbReference>
<feature type="transmembrane region" description="Helical" evidence="12">
    <location>
        <begin position="15"/>
        <end position="37"/>
    </location>
</feature>
<dbReference type="AlphaFoldDB" id="A0A7C3KJD7"/>
<dbReference type="EMBL" id="DSRU01000394">
    <property type="protein sequence ID" value="HFN01289.1"/>
    <property type="molecule type" value="Genomic_DNA"/>
</dbReference>
<keyword evidence="5" id="KW-0597">Phosphoprotein</keyword>
<dbReference type="EC" id="2.7.13.3" evidence="3"/>
<dbReference type="InterPro" id="IPR005467">
    <property type="entry name" value="His_kinase_dom"/>
</dbReference>
<keyword evidence="6" id="KW-0808">Transferase</keyword>
<keyword evidence="12" id="KW-0812">Transmembrane</keyword>
<dbReference type="GO" id="GO:0005886">
    <property type="term" value="C:plasma membrane"/>
    <property type="evidence" value="ECO:0007669"/>
    <property type="project" value="UniProtKB-SubCell"/>
</dbReference>
<dbReference type="CDD" id="cd00082">
    <property type="entry name" value="HisKA"/>
    <property type="match status" value="1"/>
</dbReference>
<keyword evidence="7" id="KW-0547">Nucleotide-binding</keyword>
<dbReference type="InterPro" id="IPR004358">
    <property type="entry name" value="Sig_transdc_His_kin-like_C"/>
</dbReference>
<dbReference type="SUPFAM" id="SSF47384">
    <property type="entry name" value="Homodimeric domain of signal transducing histidine kinase"/>
    <property type="match status" value="1"/>
</dbReference>
<evidence type="ECO:0000256" key="9">
    <source>
        <dbReference type="ARBA" id="ARBA00022840"/>
    </source>
</evidence>
<dbReference type="CDD" id="cd00075">
    <property type="entry name" value="HATPase"/>
    <property type="match status" value="1"/>
</dbReference>
<keyword evidence="10" id="KW-0902">Two-component regulatory system</keyword>
<dbReference type="SMART" id="SM00387">
    <property type="entry name" value="HATPase_c"/>
    <property type="match status" value="1"/>
</dbReference>
<dbReference type="GO" id="GO:0004721">
    <property type="term" value="F:phosphoprotein phosphatase activity"/>
    <property type="evidence" value="ECO:0007669"/>
    <property type="project" value="TreeGrafter"/>
</dbReference>
<dbReference type="GO" id="GO:0016036">
    <property type="term" value="P:cellular response to phosphate starvation"/>
    <property type="evidence" value="ECO:0007669"/>
    <property type="project" value="TreeGrafter"/>
</dbReference>
<dbReference type="Gene3D" id="3.30.565.10">
    <property type="entry name" value="Histidine kinase-like ATPase, C-terminal domain"/>
    <property type="match status" value="1"/>
</dbReference>
<evidence type="ECO:0000256" key="11">
    <source>
        <dbReference type="ARBA" id="ARBA00023136"/>
    </source>
</evidence>
<dbReference type="InterPro" id="IPR036097">
    <property type="entry name" value="HisK_dim/P_sf"/>
</dbReference>
<keyword evidence="8 14" id="KW-0418">Kinase</keyword>
<reference evidence="14" key="1">
    <citation type="journal article" date="2020" name="mSystems">
        <title>Genome- and Community-Level Interaction Insights into Carbon Utilization and Element Cycling Functions of Hydrothermarchaeota in Hydrothermal Sediment.</title>
        <authorList>
            <person name="Zhou Z."/>
            <person name="Liu Y."/>
            <person name="Xu W."/>
            <person name="Pan J."/>
            <person name="Luo Z.H."/>
            <person name="Li M."/>
        </authorList>
    </citation>
    <scope>NUCLEOTIDE SEQUENCE [LARGE SCALE GENOMIC DNA]</scope>
    <source>
        <strain evidence="14">SpSt-418</strain>
    </source>
</reference>
<name>A0A7C3KJD7_9CYAN</name>
<comment type="caution">
    <text evidence="14">The sequence shown here is derived from an EMBL/GenBank/DDBJ whole genome shotgun (WGS) entry which is preliminary data.</text>
</comment>
<evidence type="ECO:0000256" key="3">
    <source>
        <dbReference type="ARBA" id="ARBA00012438"/>
    </source>
</evidence>
<feature type="domain" description="Histidine kinase" evidence="13">
    <location>
        <begin position="227"/>
        <end position="446"/>
    </location>
</feature>
<evidence type="ECO:0000256" key="12">
    <source>
        <dbReference type="SAM" id="Phobius"/>
    </source>
</evidence>
<comment type="subcellular location">
    <subcellularLocation>
        <location evidence="2">Cell membrane</location>
    </subcellularLocation>
</comment>
<dbReference type="PRINTS" id="PR00344">
    <property type="entry name" value="BCTRLSENSOR"/>
</dbReference>
<dbReference type="SUPFAM" id="SSF55874">
    <property type="entry name" value="ATPase domain of HSP90 chaperone/DNA topoisomerase II/histidine kinase"/>
    <property type="match status" value="1"/>
</dbReference>
<keyword evidence="12" id="KW-1133">Transmembrane helix</keyword>
<dbReference type="Gene3D" id="1.10.287.130">
    <property type="match status" value="1"/>
</dbReference>
<evidence type="ECO:0000256" key="10">
    <source>
        <dbReference type="ARBA" id="ARBA00023012"/>
    </source>
</evidence>
<dbReference type="InterPro" id="IPR050351">
    <property type="entry name" value="BphY/WalK/GraS-like"/>
</dbReference>
<dbReference type="InterPro" id="IPR003594">
    <property type="entry name" value="HATPase_dom"/>
</dbReference>
<keyword evidence="9" id="KW-0067">ATP-binding</keyword>
<evidence type="ECO:0000256" key="8">
    <source>
        <dbReference type="ARBA" id="ARBA00022777"/>
    </source>
</evidence>